<proteinExistence type="predicted"/>
<dbReference type="EMBL" id="UINC01012589">
    <property type="protein sequence ID" value="SVA54894.1"/>
    <property type="molecule type" value="Genomic_DNA"/>
</dbReference>
<dbReference type="Pfam" id="PF00912">
    <property type="entry name" value="Transgly"/>
    <property type="match status" value="1"/>
</dbReference>
<evidence type="ECO:0000256" key="9">
    <source>
        <dbReference type="ARBA" id="ARBA00022984"/>
    </source>
</evidence>
<dbReference type="GO" id="GO:0009252">
    <property type="term" value="P:peptidoglycan biosynthetic process"/>
    <property type="evidence" value="ECO:0007669"/>
    <property type="project" value="UniProtKB-KW"/>
</dbReference>
<dbReference type="InterPro" id="IPR012338">
    <property type="entry name" value="Beta-lactam/transpept-like"/>
</dbReference>
<keyword evidence="6" id="KW-0808">Transferase</keyword>
<dbReference type="GO" id="GO:0071555">
    <property type="term" value="P:cell wall organization"/>
    <property type="evidence" value="ECO:0007669"/>
    <property type="project" value="UniProtKB-KW"/>
</dbReference>
<feature type="non-terminal residue" evidence="16">
    <location>
        <position position="1"/>
    </location>
</feature>
<keyword evidence="10" id="KW-0472">Membrane</keyword>
<accession>A0A381WQX3</accession>
<evidence type="ECO:0000256" key="5">
    <source>
        <dbReference type="ARBA" id="ARBA00022676"/>
    </source>
</evidence>
<dbReference type="InterPro" id="IPR023346">
    <property type="entry name" value="Lysozyme-like_dom_sf"/>
</dbReference>
<gene>
    <name evidence="16" type="ORF">METZ01_LOCUS107748</name>
</gene>
<dbReference type="AlphaFoldDB" id="A0A381WQX3"/>
<keyword evidence="7" id="KW-0378">Hydrolase</keyword>
<keyword evidence="11" id="KW-0511">Multifunctional enzyme</keyword>
<evidence type="ECO:0000256" key="7">
    <source>
        <dbReference type="ARBA" id="ARBA00022801"/>
    </source>
</evidence>
<evidence type="ECO:0000256" key="11">
    <source>
        <dbReference type="ARBA" id="ARBA00023268"/>
    </source>
</evidence>
<keyword evidence="4" id="KW-0645">Protease</keyword>
<keyword evidence="3" id="KW-0121">Carboxypeptidase</keyword>
<dbReference type="GO" id="GO:0008360">
    <property type="term" value="P:regulation of cell shape"/>
    <property type="evidence" value="ECO:0007669"/>
    <property type="project" value="UniProtKB-KW"/>
</dbReference>
<evidence type="ECO:0000256" key="10">
    <source>
        <dbReference type="ARBA" id="ARBA00023136"/>
    </source>
</evidence>
<dbReference type="Gene3D" id="3.40.710.10">
    <property type="entry name" value="DD-peptidase/beta-lactamase superfamily"/>
    <property type="match status" value="1"/>
</dbReference>
<dbReference type="SUPFAM" id="SSF53955">
    <property type="entry name" value="Lysozyme-like"/>
    <property type="match status" value="1"/>
</dbReference>
<evidence type="ECO:0000256" key="14">
    <source>
        <dbReference type="ARBA" id="ARBA00049902"/>
    </source>
</evidence>
<evidence type="ECO:0000256" key="8">
    <source>
        <dbReference type="ARBA" id="ARBA00022960"/>
    </source>
</evidence>
<reference evidence="16" key="1">
    <citation type="submission" date="2018-05" db="EMBL/GenBank/DDBJ databases">
        <authorList>
            <person name="Lanie J.A."/>
            <person name="Ng W.-L."/>
            <person name="Kazmierczak K.M."/>
            <person name="Andrzejewski T.M."/>
            <person name="Davidsen T.M."/>
            <person name="Wayne K.J."/>
            <person name="Tettelin H."/>
            <person name="Glass J.I."/>
            <person name="Rusch D."/>
            <person name="Podicherti R."/>
            <person name="Tsui H.-C.T."/>
            <person name="Winkler M.E."/>
        </authorList>
    </citation>
    <scope>NUCLEOTIDE SEQUENCE</scope>
</reference>
<feature type="domain" description="Glycosyl transferase family 51" evidence="15">
    <location>
        <begin position="50"/>
        <end position="214"/>
    </location>
</feature>
<organism evidence="16">
    <name type="scientific">marine metagenome</name>
    <dbReference type="NCBI Taxonomy" id="408172"/>
    <lineage>
        <taxon>unclassified sequences</taxon>
        <taxon>metagenomes</taxon>
        <taxon>ecological metagenomes</taxon>
    </lineage>
</organism>
<dbReference type="InterPro" id="IPR001264">
    <property type="entry name" value="Glyco_trans_51"/>
</dbReference>
<dbReference type="PANTHER" id="PTHR32282">
    <property type="entry name" value="BINDING PROTEIN TRANSPEPTIDASE, PUTATIVE-RELATED"/>
    <property type="match status" value="1"/>
</dbReference>
<evidence type="ECO:0000313" key="16">
    <source>
        <dbReference type="EMBL" id="SVA54894.1"/>
    </source>
</evidence>
<dbReference type="SUPFAM" id="SSF56601">
    <property type="entry name" value="beta-lactamase/transpeptidase-like"/>
    <property type="match status" value="1"/>
</dbReference>
<keyword evidence="12" id="KW-0961">Cell wall biogenesis/degradation</keyword>
<dbReference type="InterPro" id="IPR036950">
    <property type="entry name" value="PBP_transglycosylase"/>
</dbReference>
<evidence type="ECO:0000256" key="13">
    <source>
        <dbReference type="ARBA" id="ARBA00044770"/>
    </source>
</evidence>
<protein>
    <recommendedName>
        <fullName evidence="13">peptidoglycan glycosyltransferase</fullName>
        <ecNumber evidence="13">2.4.99.28</ecNumber>
    </recommendedName>
</protein>
<evidence type="ECO:0000256" key="6">
    <source>
        <dbReference type="ARBA" id="ARBA00022679"/>
    </source>
</evidence>
<comment type="catalytic activity">
    <reaction evidence="14">
        <text>[GlcNAc-(1-&gt;4)-Mur2Ac(oyl-L-Ala-gamma-D-Glu-L-Lys-D-Ala-D-Ala)](n)-di-trans,octa-cis-undecaprenyl diphosphate + beta-D-GlcNAc-(1-&gt;4)-Mur2Ac(oyl-L-Ala-gamma-D-Glu-L-Lys-D-Ala-D-Ala)-di-trans,octa-cis-undecaprenyl diphosphate = [GlcNAc-(1-&gt;4)-Mur2Ac(oyl-L-Ala-gamma-D-Glu-L-Lys-D-Ala-D-Ala)](n+1)-di-trans,octa-cis-undecaprenyl diphosphate + di-trans,octa-cis-undecaprenyl diphosphate + H(+)</text>
        <dbReference type="Rhea" id="RHEA:23708"/>
        <dbReference type="Rhea" id="RHEA-COMP:9602"/>
        <dbReference type="Rhea" id="RHEA-COMP:9603"/>
        <dbReference type="ChEBI" id="CHEBI:15378"/>
        <dbReference type="ChEBI" id="CHEBI:58405"/>
        <dbReference type="ChEBI" id="CHEBI:60033"/>
        <dbReference type="ChEBI" id="CHEBI:78435"/>
        <dbReference type="EC" id="2.4.99.28"/>
    </reaction>
</comment>
<dbReference type="EC" id="2.4.99.28" evidence="13"/>
<evidence type="ECO:0000256" key="3">
    <source>
        <dbReference type="ARBA" id="ARBA00022645"/>
    </source>
</evidence>
<dbReference type="FunFam" id="1.10.3810.10:FF:000001">
    <property type="entry name" value="Penicillin-binding protein 1A"/>
    <property type="match status" value="1"/>
</dbReference>
<keyword evidence="8" id="KW-0133">Cell shape</keyword>
<evidence type="ECO:0000256" key="12">
    <source>
        <dbReference type="ARBA" id="ARBA00023316"/>
    </source>
</evidence>
<sequence>MLLGVFVGLGSYFLFSRDLPQLPDDLRKINLSLSTEIYSADGERLKVLGQRYPVPLEDISPNFTNAILAAEDSSFYEHKGLDHRALMRALYMNIRERKILQGGSTITQQLSKNLFFSFERNWVRKVKELLIAFQLEATFSKEKILEAYCNQIYFGNGAYGVEEAAQTYFRKRARELTVLQGALLAGLPNSPNNTNPFKNYQRSMRRAEYILIRMVKEHLISEEEKNEALSSSLGLIRPREDDNPSRYFLNYVLAKLEDKYGKEFVHFGGLKVFTTLDTRLQGFAQKSASSHLEALESKMVHEIAEKHLQVGMVSMENQSGAVRVMLGGRSYSDSQFNRAVSNNRLPGSSFKPFVYL</sequence>
<dbReference type="GO" id="GO:0030288">
    <property type="term" value="C:outer membrane-bounded periplasmic space"/>
    <property type="evidence" value="ECO:0007669"/>
    <property type="project" value="TreeGrafter"/>
</dbReference>
<dbReference type="GO" id="GO:0005886">
    <property type="term" value="C:plasma membrane"/>
    <property type="evidence" value="ECO:0007669"/>
    <property type="project" value="UniProtKB-SubCell"/>
</dbReference>
<keyword evidence="9" id="KW-0573">Peptidoglycan synthesis</keyword>
<evidence type="ECO:0000256" key="1">
    <source>
        <dbReference type="ARBA" id="ARBA00004236"/>
    </source>
</evidence>
<feature type="non-terminal residue" evidence="16">
    <location>
        <position position="356"/>
    </location>
</feature>
<dbReference type="Gene3D" id="1.10.3810.10">
    <property type="entry name" value="Biosynthetic peptidoglycan transglycosylase-like"/>
    <property type="match status" value="1"/>
</dbReference>
<keyword evidence="2" id="KW-1003">Cell membrane</keyword>
<dbReference type="GO" id="GO:0008955">
    <property type="term" value="F:peptidoglycan glycosyltransferase activity"/>
    <property type="evidence" value="ECO:0007669"/>
    <property type="project" value="UniProtKB-EC"/>
</dbReference>
<keyword evidence="5" id="KW-0328">Glycosyltransferase</keyword>
<dbReference type="GO" id="GO:0006508">
    <property type="term" value="P:proteolysis"/>
    <property type="evidence" value="ECO:0007669"/>
    <property type="project" value="UniProtKB-KW"/>
</dbReference>
<comment type="subcellular location">
    <subcellularLocation>
        <location evidence="1">Cell membrane</location>
    </subcellularLocation>
</comment>
<dbReference type="InterPro" id="IPR050396">
    <property type="entry name" value="Glycosyltr_51/Transpeptidase"/>
</dbReference>
<evidence type="ECO:0000256" key="4">
    <source>
        <dbReference type="ARBA" id="ARBA00022670"/>
    </source>
</evidence>
<dbReference type="PANTHER" id="PTHR32282:SF11">
    <property type="entry name" value="PENICILLIN-BINDING PROTEIN 1B"/>
    <property type="match status" value="1"/>
</dbReference>
<name>A0A381WQX3_9ZZZZ</name>
<evidence type="ECO:0000259" key="15">
    <source>
        <dbReference type="Pfam" id="PF00912"/>
    </source>
</evidence>
<dbReference type="GO" id="GO:0004180">
    <property type="term" value="F:carboxypeptidase activity"/>
    <property type="evidence" value="ECO:0007669"/>
    <property type="project" value="UniProtKB-KW"/>
</dbReference>
<evidence type="ECO:0000256" key="2">
    <source>
        <dbReference type="ARBA" id="ARBA00022475"/>
    </source>
</evidence>